<dbReference type="RefSeq" id="WP_307407510.1">
    <property type="nucleotide sequence ID" value="NZ_JAUSUR010000003.1"/>
</dbReference>
<dbReference type="PROSITE" id="PS51462">
    <property type="entry name" value="NUDIX"/>
    <property type="match status" value="1"/>
</dbReference>
<name>A0ABU0E2P1_9FIRM</name>
<dbReference type="PANTHER" id="PTHR43046">
    <property type="entry name" value="GDP-MANNOSE MANNOSYL HYDROLASE"/>
    <property type="match status" value="1"/>
</dbReference>
<accession>A0ABU0E2P1</accession>
<dbReference type="InterPro" id="IPR014078">
    <property type="entry name" value="Nudix_YtkD"/>
</dbReference>
<dbReference type="EC" id="3.6.1.55" evidence="4"/>
<dbReference type="PANTHER" id="PTHR43046:SF14">
    <property type="entry name" value="MUTT_NUDIX FAMILY PROTEIN"/>
    <property type="match status" value="1"/>
</dbReference>
<dbReference type="SUPFAM" id="SSF55811">
    <property type="entry name" value="Nudix"/>
    <property type="match status" value="1"/>
</dbReference>
<feature type="domain" description="Nudix hydrolase" evidence="3">
    <location>
        <begin position="12"/>
        <end position="135"/>
    </location>
</feature>
<evidence type="ECO:0000313" key="5">
    <source>
        <dbReference type="Proteomes" id="UP001230220"/>
    </source>
</evidence>
<keyword evidence="2 4" id="KW-0378">Hydrolase</keyword>
<gene>
    <name evidence="4" type="ORF">J2S15_001827</name>
</gene>
<dbReference type="InterPro" id="IPR020084">
    <property type="entry name" value="NUDIX_hydrolase_CS"/>
</dbReference>
<dbReference type="Gene3D" id="3.90.79.10">
    <property type="entry name" value="Nucleoside Triphosphate Pyrophosphohydrolase"/>
    <property type="match status" value="1"/>
</dbReference>
<evidence type="ECO:0000256" key="1">
    <source>
        <dbReference type="ARBA" id="ARBA00001946"/>
    </source>
</evidence>
<dbReference type="Proteomes" id="UP001230220">
    <property type="component" value="Unassembled WGS sequence"/>
</dbReference>
<sequence length="135" mass="15708">MNVQFNKLNEIIDEALIYAVIIAKYKNRWILCKHKERTTWEIPGGRREPGEPILDTAKRELYEETGAIEFDIKPICIYTANGTSGLLCFASVDVLGELPDSEIEKVDLFDELNVEWTYPNIQPKLLDYFKKNYDF</sequence>
<comment type="caution">
    <text evidence="4">The sequence shown here is derived from an EMBL/GenBank/DDBJ whole genome shotgun (WGS) entry which is preliminary data.</text>
</comment>
<evidence type="ECO:0000256" key="2">
    <source>
        <dbReference type="ARBA" id="ARBA00022801"/>
    </source>
</evidence>
<evidence type="ECO:0000259" key="3">
    <source>
        <dbReference type="PROSITE" id="PS51462"/>
    </source>
</evidence>
<comment type="cofactor">
    <cofactor evidence="1">
        <name>Mg(2+)</name>
        <dbReference type="ChEBI" id="CHEBI:18420"/>
    </cofactor>
</comment>
<dbReference type="GO" id="GO:0035539">
    <property type="term" value="F:8-oxo-7,8-dihydrodeoxyguanosine triphosphate pyrophosphatase activity"/>
    <property type="evidence" value="ECO:0007669"/>
    <property type="project" value="UniProtKB-EC"/>
</dbReference>
<reference evidence="4 5" key="1">
    <citation type="submission" date="2023-07" db="EMBL/GenBank/DDBJ databases">
        <title>Genomic Encyclopedia of Type Strains, Phase IV (KMG-IV): sequencing the most valuable type-strain genomes for metagenomic binning, comparative biology and taxonomic classification.</title>
        <authorList>
            <person name="Goeker M."/>
        </authorList>
    </citation>
    <scope>NUCLEOTIDE SEQUENCE [LARGE SCALE GENOMIC DNA]</scope>
    <source>
        <strain evidence="4 5">DSM 16784</strain>
    </source>
</reference>
<dbReference type="CDD" id="cd04665">
    <property type="entry name" value="NUDIX_RppH"/>
    <property type="match status" value="1"/>
</dbReference>
<keyword evidence="5" id="KW-1185">Reference proteome</keyword>
<dbReference type="Pfam" id="PF00293">
    <property type="entry name" value="NUDIX"/>
    <property type="match status" value="1"/>
</dbReference>
<protein>
    <submittedName>
        <fullName evidence="4">8-oxo-dGTP diphosphatase</fullName>
        <ecNumber evidence="4">3.6.1.55</ecNumber>
    </submittedName>
</protein>
<dbReference type="EMBL" id="JAUSUR010000003">
    <property type="protein sequence ID" value="MDQ0361080.1"/>
    <property type="molecule type" value="Genomic_DNA"/>
</dbReference>
<organism evidence="4 5">
    <name type="scientific">Breznakia pachnodae</name>
    <dbReference type="NCBI Taxonomy" id="265178"/>
    <lineage>
        <taxon>Bacteria</taxon>
        <taxon>Bacillati</taxon>
        <taxon>Bacillota</taxon>
        <taxon>Erysipelotrichia</taxon>
        <taxon>Erysipelotrichales</taxon>
        <taxon>Erysipelotrichaceae</taxon>
        <taxon>Breznakia</taxon>
    </lineage>
</organism>
<evidence type="ECO:0000313" key="4">
    <source>
        <dbReference type="EMBL" id="MDQ0361080.1"/>
    </source>
</evidence>
<proteinExistence type="predicted"/>
<dbReference type="InterPro" id="IPR015797">
    <property type="entry name" value="NUDIX_hydrolase-like_dom_sf"/>
</dbReference>
<dbReference type="InterPro" id="IPR000086">
    <property type="entry name" value="NUDIX_hydrolase_dom"/>
</dbReference>
<dbReference type="PROSITE" id="PS00893">
    <property type="entry name" value="NUDIX_BOX"/>
    <property type="match status" value="1"/>
</dbReference>